<accession>A0A7R9QXA7</accession>
<feature type="transmembrane region" description="Helical" evidence="1">
    <location>
        <begin position="16"/>
        <end position="39"/>
    </location>
</feature>
<keyword evidence="1" id="KW-0812">Transmembrane</keyword>
<evidence type="ECO:0000256" key="1">
    <source>
        <dbReference type="SAM" id="Phobius"/>
    </source>
</evidence>
<evidence type="ECO:0000313" key="3">
    <source>
        <dbReference type="Proteomes" id="UP000728032"/>
    </source>
</evidence>
<sequence>QDKGCTKALIDYMKLYLGSLAIGVAVVEILIVISACCLCREINNKYATYSNPKARA</sequence>
<gene>
    <name evidence="2" type="ORF">ONB1V03_LOCUS16882</name>
</gene>
<dbReference type="EMBL" id="CAJPVJ010019880">
    <property type="protein sequence ID" value="CAG2177450.1"/>
    <property type="molecule type" value="Genomic_DNA"/>
</dbReference>
<name>A0A7R9QXA7_9ACAR</name>
<reference evidence="2" key="1">
    <citation type="submission" date="2020-11" db="EMBL/GenBank/DDBJ databases">
        <authorList>
            <person name="Tran Van P."/>
        </authorList>
    </citation>
    <scope>NUCLEOTIDE SEQUENCE</scope>
</reference>
<dbReference type="OrthoDB" id="5982705at2759"/>
<dbReference type="Proteomes" id="UP000728032">
    <property type="component" value="Unassembled WGS sequence"/>
</dbReference>
<evidence type="ECO:0000313" key="2">
    <source>
        <dbReference type="EMBL" id="CAD7660312.1"/>
    </source>
</evidence>
<organism evidence="2">
    <name type="scientific">Oppiella nova</name>
    <dbReference type="NCBI Taxonomy" id="334625"/>
    <lineage>
        <taxon>Eukaryota</taxon>
        <taxon>Metazoa</taxon>
        <taxon>Ecdysozoa</taxon>
        <taxon>Arthropoda</taxon>
        <taxon>Chelicerata</taxon>
        <taxon>Arachnida</taxon>
        <taxon>Acari</taxon>
        <taxon>Acariformes</taxon>
        <taxon>Sarcoptiformes</taxon>
        <taxon>Oribatida</taxon>
        <taxon>Brachypylina</taxon>
        <taxon>Oppioidea</taxon>
        <taxon>Oppiidae</taxon>
        <taxon>Oppiella</taxon>
    </lineage>
</organism>
<keyword evidence="1" id="KW-0472">Membrane</keyword>
<keyword evidence="1" id="KW-1133">Transmembrane helix</keyword>
<keyword evidence="3" id="KW-1185">Reference proteome</keyword>
<dbReference type="AlphaFoldDB" id="A0A7R9QXA7"/>
<feature type="non-terminal residue" evidence="2">
    <location>
        <position position="1"/>
    </location>
</feature>
<protein>
    <submittedName>
        <fullName evidence="2">Uncharacterized protein</fullName>
    </submittedName>
</protein>
<proteinExistence type="predicted"/>
<dbReference type="EMBL" id="OC934705">
    <property type="protein sequence ID" value="CAD7660312.1"/>
    <property type="molecule type" value="Genomic_DNA"/>
</dbReference>